<keyword evidence="3" id="KW-0285">Flavoprotein</keyword>
<sequence length="487" mass="50923">MNSPSSPMLPLFHGTGCIPFTSKDQPCSPKAYAAYSINVTGADDAAAGLKFAKENNIRLTIKNTGHDFLGRSTGPGALNLWVHNLKDISFKNYNSSAYSGPAITLGTGVQGYEAYAAAHARGYRVVGGDCATVAPAGGYTQGGGHSLLSSTYGLAADQVLEWEVVTADGQHLVASPTQHSDLYWALSGGGGGTYAVVLSMTSKLHPDGGVGGANMTFSAPTANNTVFWAAVETWQSSLPAIVDAGGYAVYIVTAKTFTLQVLTLPGGTDRDASALLSPLLSHLRTTNLTYTVDTTSSPTYYDHYVHYFSPLPVGPYTNNELIGGRFIPRAVATSNVGAVTSAIRDVVADARFVFNGLAVNANRSVAGASAAGGGGNAVHPGWRDALLSAIVQGAWNQTAAWGTNVAAEAKLTGELVPRLASVAPGAGAYMNEADVDDAGWREDYFGGNYDRLRGIKAAWDPDDLFYAKTAVGSDEWTVDEEGRLCKV</sequence>
<reference evidence="7 8" key="1">
    <citation type="journal article" date="2023" name="Plant Dis.">
        <title>First Report of Diplodia intermedia Causing Canker and Dieback Diseases on Apple Trees in Canada.</title>
        <authorList>
            <person name="Ellouze W."/>
            <person name="Ilyukhin E."/>
            <person name="Sulman M."/>
            <person name="Ali S."/>
        </authorList>
    </citation>
    <scope>NUCLEOTIDE SEQUENCE [LARGE SCALE GENOMIC DNA]</scope>
    <source>
        <strain evidence="7 8">M45-28</strain>
    </source>
</reference>
<gene>
    <name evidence="7" type="ORF">SLS58_008211</name>
</gene>
<keyword evidence="4" id="KW-0274">FAD</keyword>
<proteinExistence type="inferred from homology"/>
<evidence type="ECO:0000256" key="1">
    <source>
        <dbReference type="ARBA" id="ARBA00001974"/>
    </source>
</evidence>
<comment type="cofactor">
    <cofactor evidence="1">
        <name>FAD</name>
        <dbReference type="ChEBI" id="CHEBI:57692"/>
    </cofactor>
</comment>
<protein>
    <recommendedName>
        <fullName evidence="6">FAD-binding PCMH-type domain-containing protein</fullName>
    </recommendedName>
</protein>
<evidence type="ECO:0000313" key="8">
    <source>
        <dbReference type="Proteomes" id="UP001521184"/>
    </source>
</evidence>
<dbReference type="PROSITE" id="PS51387">
    <property type="entry name" value="FAD_PCMH"/>
    <property type="match status" value="1"/>
</dbReference>
<keyword evidence="5" id="KW-0560">Oxidoreductase</keyword>
<dbReference type="Pfam" id="PF08031">
    <property type="entry name" value="BBE"/>
    <property type="match status" value="1"/>
</dbReference>
<keyword evidence="8" id="KW-1185">Reference proteome</keyword>
<evidence type="ECO:0000256" key="3">
    <source>
        <dbReference type="ARBA" id="ARBA00022630"/>
    </source>
</evidence>
<dbReference type="Pfam" id="PF01565">
    <property type="entry name" value="FAD_binding_4"/>
    <property type="match status" value="1"/>
</dbReference>
<dbReference type="PANTHER" id="PTHR42973:SF39">
    <property type="entry name" value="FAD-BINDING PCMH-TYPE DOMAIN-CONTAINING PROTEIN"/>
    <property type="match status" value="1"/>
</dbReference>
<dbReference type="EMBL" id="JAKEKT020000068">
    <property type="protein sequence ID" value="KAL1639124.1"/>
    <property type="molecule type" value="Genomic_DNA"/>
</dbReference>
<evidence type="ECO:0000256" key="2">
    <source>
        <dbReference type="ARBA" id="ARBA00005466"/>
    </source>
</evidence>
<dbReference type="InterPro" id="IPR016169">
    <property type="entry name" value="FAD-bd_PCMH_sub2"/>
</dbReference>
<dbReference type="InterPro" id="IPR012951">
    <property type="entry name" value="BBE"/>
</dbReference>
<dbReference type="Gene3D" id="3.30.465.10">
    <property type="match status" value="2"/>
</dbReference>
<evidence type="ECO:0000256" key="4">
    <source>
        <dbReference type="ARBA" id="ARBA00022827"/>
    </source>
</evidence>
<organism evidence="7 8">
    <name type="scientific">Diplodia intermedia</name>
    <dbReference type="NCBI Taxonomy" id="856260"/>
    <lineage>
        <taxon>Eukaryota</taxon>
        <taxon>Fungi</taxon>
        <taxon>Dikarya</taxon>
        <taxon>Ascomycota</taxon>
        <taxon>Pezizomycotina</taxon>
        <taxon>Dothideomycetes</taxon>
        <taxon>Dothideomycetes incertae sedis</taxon>
        <taxon>Botryosphaeriales</taxon>
        <taxon>Botryosphaeriaceae</taxon>
        <taxon>Diplodia</taxon>
    </lineage>
</organism>
<name>A0ABR3TI78_9PEZI</name>
<evidence type="ECO:0000256" key="5">
    <source>
        <dbReference type="ARBA" id="ARBA00023002"/>
    </source>
</evidence>
<comment type="similarity">
    <text evidence="2">Belongs to the oxygen-dependent FAD-linked oxidoreductase family.</text>
</comment>
<evidence type="ECO:0000313" key="7">
    <source>
        <dbReference type="EMBL" id="KAL1639124.1"/>
    </source>
</evidence>
<comment type="caution">
    <text evidence="7">The sequence shown here is derived from an EMBL/GenBank/DDBJ whole genome shotgun (WGS) entry which is preliminary data.</text>
</comment>
<dbReference type="Proteomes" id="UP001521184">
    <property type="component" value="Unassembled WGS sequence"/>
</dbReference>
<dbReference type="InterPro" id="IPR036318">
    <property type="entry name" value="FAD-bd_PCMH-like_sf"/>
</dbReference>
<accession>A0ABR3TI78</accession>
<dbReference type="SUPFAM" id="SSF56176">
    <property type="entry name" value="FAD-binding/transporter-associated domain-like"/>
    <property type="match status" value="1"/>
</dbReference>
<dbReference type="InterPro" id="IPR050416">
    <property type="entry name" value="FAD-linked_Oxidoreductase"/>
</dbReference>
<feature type="domain" description="FAD-binding PCMH-type" evidence="6">
    <location>
        <begin position="25"/>
        <end position="207"/>
    </location>
</feature>
<dbReference type="InterPro" id="IPR016166">
    <property type="entry name" value="FAD-bd_PCMH"/>
</dbReference>
<dbReference type="InterPro" id="IPR006094">
    <property type="entry name" value="Oxid_FAD_bind_N"/>
</dbReference>
<evidence type="ECO:0000259" key="6">
    <source>
        <dbReference type="PROSITE" id="PS51387"/>
    </source>
</evidence>
<dbReference type="PANTHER" id="PTHR42973">
    <property type="entry name" value="BINDING OXIDOREDUCTASE, PUTATIVE (AFU_ORTHOLOGUE AFUA_1G17690)-RELATED"/>
    <property type="match status" value="1"/>
</dbReference>